<dbReference type="Pfam" id="PF02775">
    <property type="entry name" value="TPP_enzyme_C"/>
    <property type="match status" value="1"/>
</dbReference>
<dbReference type="SUPFAM" id="SSF52518">
    <property type="entry name" value="Thiamin diphosphate-binding fold (THDP-binding)"/>
    <property type="match status" value="1"/>
</dbReference>
<dbReference type="Gene3D" id="3.40.50.970">
    <property type="match status" value="1"/>
</dbReference>
<dbReference type="GO" id="GO:0044281">
    <property type="term" value="P:small molecule metabolic process"/>
    <property type="evidence" value="ECO:0007669"/>
    <property type="project" value="UniProtKB-ARBA"/>
</dbReference>
<dbReference type="EMBL" id="JACXWD010000007">
    <property type="protein sequence ID" value="MBD3867231.1"/>
    <property type="molecule type" value="Genomic_DNA"/>
</dbReference>
<organism evidence="3 4">
    <name type="scientific">Candidatus Polarisedimenticola svalbardensis</name>
    <dbReference type="NCBI Taxonomy" id="2886004"/>
    <lineage>
        <taxon>Bacteria</taxon>
        <taxon>Pseudomonadati</taxon>
        <taxon>Acidobacteriota</taxon>
        <taxon>Candidatus Polarisedimenticolia</taxon>
        <taxon>Candidatus Polarisedimenticolales</taxon>
        <taxon>Candidatus Polarisedimenticolaceae</taxon>
        <taxon>Candidatus Polarisedimenticola</taxon>
    </lineage>
</organism>
<protein>
    <submittedName>
        <fullName evidence="3">2-oxoglutarate oxidoreductase</fullName>
    </submittedName>
</protein>
<dbReference type="GO" id="GO:0045333">
    <property type="term" value="P:cellular respiration"/>
    <property type="evidence" value="ECO:0007669"/>
    <property type="project" value="UniProtKB-ARBA"/>
</dbReference>
<gene>
    <name evidence="3" type="ORF">IFK94_03815</name>
</gene>
<name>A0A8J7C289_9BACT</name>
<comment type="caution">
    <text evidence="3">The sequence shown here is derived from an EMBL/GenBank/DDBJ whole genome shotgun (WGS) entry which is preliminary data.</text>
</comment>
<dbReference type="InterPro" id="IPR011766">
    <property type="entry name" value="TPP_enzyme_TPP-bd"/>
</dbReference>
<dbReference type="AlphaFoldDB" id="A0A8J7C289"/>
<accession>A0A8J7C289</accession>
<dbReference type="GO" id="GO:0016625">
    <property type="term" value="F:oxidoreductase activity, acting on the aldehyde or oxo group of donors, iron-sulfur protein as acceptor"/>
    <property type="evidence" value="ECO:0007669"/>
    <property type="project" value="UniProtKB-ARBA"/>
</dbReference>
<dbReference type="PANTHER" id="PTHR48084:SF3">
    <property type="entry name" value="SUBUNIT OF PYRUVATE:FLAVODOXIN OXIDOREDUCTASE"/>
    <property type="match status" value="1"/>
</dbReference>
<evidence type="ECO:0000313" key="4">
    <source>
        <dbReference type="Proteomes" id="UP000648239"/>
    </source>
</evidence>
<keyword evidence="1" id="KW-0560">Oxidoreductase</keyword>
<evidence type="ECO:0000259" key="2">
    <source>
        <dbReference type="Pfam" id="PF02775"/>
    </source>
</evidence>
<dbReference type="InterPro" id="IPR029061">
    <property type="entry name" value="THDP-binding"/>
</dbReference>
<reference evidence="3 4" key="1">
    <citation type="submission" date="2020-08" db="EMBL/GenBank/DDBJ databases">
        <title>Acidobacteriota in marine sediments use diverse sulfur dissimilation pathways.</title>
        <authorList>
            <person name="Wasmund K."/>
        </authorList>
    </citation>
    <scope>NUCLEOTIDE SEQUENCE [LARGE SCALE GENOMIC DNA]</scope>
    <source>
        <strain evidence="3">MAG AM4</strain>
    </source>
</reference>
<proteinExistence type="predicted"/>
<sequence length="265" mass="28944">MSEAVFKNPGSLADVQTHYCPGCTHGVIHRMVAEIVDELGVKERTIGIAPVGCAVLAYNYFNLDFHEASHGRAPAVATGIKRARPDLMVFAYQGDGDLASIGAAEIVHCANRGEKVTVVFVNNAIYGMTGGQMAPTTLPGQIATTCPTGRDTDLAGFPIRIAEMLSTLRTPAFIARASVHKPIYAVHAKQMLREAFTYQKDDRCFSLVEILSTCPTNWGIPPAESTEWLEKNMIPYYPLGVFKRPDGEDRAPLPIRPARRPHHAE</sequence>
<feature type="domain" description="Thiamine pyrophosphate enzyme TPP-binding" evidence="2">
    <location>
        <begin position="59"/>
        <end position="196"/>
    </location>
</feature>
<dbReference type="Proteomes" id="UP000648239">
    <property type="component" value="Unassembled WGS sequence"/>
</dbReference>
<evidence type="ECO:0000256" key="1">
    <source>
        <dbReference type="ARBA" id="ARBA00023002"/>
    </source>
</evidence>
<dbReference type="PANTHER" id="PTHR48084">
    <property type="entry name" value="2-OXOGLUTARATE OXIDOREDUCTASE SUBUNIT KORB-RELATED"/>
    <property type="match status" value="1"/>
</dbReference>
<evidence type="ECO:0000313" key="3">
    <source>
        <dbReference type="EMBL" id="MBD3867231.1"/>
    </source>
</evidence>
<dbReference type="InterPro" id="IPR051457">
    <property type="entry name" value="2-oxoacid:Fd_oxidoreductase"/>
</dbReference>
<dbReference type="GO" id="GO:0030976">
    <property type="term" value="F:thiamine pyrophosphate binding"/>
    <property type="evidence" value="ECO:0007669"/>
    <property type="project" value="InterPro"/>
</dbReference>